<keyword evidence="2" id="KW-1133">Transmembrane helix</keyword>
<dbReference type="HOGENOM" id="CLU_554038_0_0_11"/>
<feature type="compositionally biased region" description="Basic and acidic residues" evidence="1">
    <location>
        <begin position="185"/>
        <end position="217"/>
    </location>
</feature>
<dbReference type="STRING" id="504474.cu1070"/>
<dbReference type="Proteomes" id="UP000001727">
    <property type="component" value="Chromosome"/>
</dbReference>
<feature type="region of interest" description="Disordered" evidence="1">
    <location>
        <begin position="180"/>
        <end position="218"/>
    </location>
</feature>
<dbReference type="AlphaFoldDB" id="B1VGY9"/>
<evidence type="ECO:0000313" key="5">
    <source>
        <dbReference type="Proteomes" id="UP000001727"/>
    </source>
</evidence>
<protein>
    <recommendedName>
        <fullName evidence="3">VWFA domain-containing protein</fullName>
    </recommendedName>
</protein>
<evidence type="ECO:0000259" key="3">
    <source>
        <dbReference type="PROSITE" id="PS50234"/>
    </source>
</evidence>
<evidence type="ECO:0000256" key="2">
    <source>
        <dbReference type="SAM" id="Phobius"/>
    </source>
</evidence>
<gene>
    <name evidence="4" type="ordered locus">cu1070</name>
</gene>
<proteinExistence type="predicted"/>
<reference evidence="4 5" key="1">
    <citation type="journal article" date="2008" name="J. Biotechnol.">
        <title>The lifestyle of Corynebacterium urealyticum derived from its complete genome sequence established by pyrosequencing.</title>
        <authorList>
            <person name="Tauch A."/>
            <person name="Trost E."/>
            <person name="Tilker A."/>
            <person name="Ludewig U."/>
            <person name="Schneiker S."/>
            <person name="Goesmann A."/>
            <person name="Arnold W."/>
            <person name="Bekel T."/>
            <person name="Brinkrolf K."/>
            <person name="Brune I."/>
            <person name="Goetker S."/>
            <person name="Kalinowski J."/>
            <person name="Kamp P.-B."/>
            <person name="Lobo F.P."/>
            <person name="Viehoever P."/>
            <person name="Weisshaar B."/>
            <person name="Soriano F."/>
            <person name="Droege M."/>
            <person name="Puehler A."/>
        </authorList>
    </citation>
    <scope>NUCLEOTIDE SEQUENCE [LARGE SCALE GENOMIC DNA]</scope>
    <source>
        <strain evidence="5">ATCC 43042 / DSM 7109</strain>
    </source>
</reference>
<keyword evidence="2" id="KW-0812">Transmembrane</keyword>
<dbReference type="Gene3D" id="3.40.50.410">
    <property type="entry name" value="von Willebrand factor, type A domain"/>
    <property type="match status" value="1"/>
</dbReference>
<accession>B1VGY9</accession>
<feature type="transmembrane region" description="Helical" evidence="2">
    <location>
        <begin position="16"/>
        <end position="37"/>
    </location>
</feature>
<dbReference type="SMART" id="SM00327">
    <property type="entry name" value="VWA"/>
    <property type="match status" value="1"/>
</dbReference>
<dbReference type="RefSeq" id="WP_012360318.1">
    <property type="nucleotide sequence ID" value="NC_010545.1"/>
</dbReference>
<dbReference type="PROSITE" id="PS50234">
    <property type="entry name" value="VWFA"/>
    <property type="match status" value="1"/>
</dbReference>
<feature type="domain" description="VWFA" evidence="3">
    <location>
        <begin position="226"/>
        <end position="412"/>
    </location>
</feature>
<dbReference type="GeneID" id="60603847"/>
<dbReference type="SUPFAM" id="SSF53300">
    <property type="entry name" value="vWA-like"/>
    <property type="match status" value="1"/>
</dbReference>
<name>B1VGY9_CORU7</name>
<keyword evidence="5" id="KW-1185">Reference proteome</keyword>
<sequence length="413" mass="42806">MARHASGENNFKVAGWVWAVLIAVVLVTALIIGWSAVSKNNQTSVAAEECAEGDYELSVWAAPQAKAAAEELAKAYNDADRIVADHCVTASISEVADRDGLSKLDSEVPAAWVPEDVAAVLPAAKDHGVRAAGNDVPNVGEPARPVLRLEAGDRVPELGQRAASDFTSFAVEEQKLPSTKVAELTGDKAKDTEDGKDKKDQKDAQAKDAKKDKDAAKKPALARGTDVTFLLDTSDAMGVVEGDARRLDVVRGALHSAFQRVGDNEGAVSLWNYSSQLSPGARTPYRVNVDLSARDGGAAAGAVLDQLNVGGGNHANVSISAAHKAAVDSAAAGSGKPAGRMVVVLAGKNQDELSVEQLKAQLAAANPQVRVDIVGIGGDVAADELARIAEATGGKFYPARDAKAVDGVLKGIV</sequence>
<dbReference type="InterPro" id="IPR036465">
    <property type="entry name" value="vWFA_dom_sf"/>
</dbReference>
<evidence type="ECO:0000313" key="4">
    <source>
        <dbReference type="EMBL" id="CAQ05030.1"/>
    </source>
</evidence>
<dbReference type="KEGG" id="cur:cu1070"/>
<keyword evidence="2" id="KW-0472">Membrane</keyword>
<dbReference type="InterPro" id="IPR002035">
    <property type="entry name" value="VWF_A"/>
</dbReference>
<dbReference type="eggNOG" id="COG2304">
    <property type="taxonomic scope" value="Bacteria"/>
</dbReference>
<organism evidence="4 5">
    <name type="scientific">Corynebacterium urealyticum (strain ATCC 43042 / DSM 7109)</name>
    <dbReference type="NCBI Taxonomy" id="504474"/>
    <lineage>
        <taxon>Bacteria</taxon>
        <taxon>Bacillati</taxon>
        <taxon>Actinomycetota</taxon>
        <taxon>Actinomycetes</taxon>
        <taxon>Mycobacteriales</taxon>
        <taxon>Corynebacteriaceae</taxon>
        <taxon>Corynebacterium</taxon>
    </lineage>
</organism>
<dbReference type="Pfam" id="PF00092">
    <property type="entry name" value="VWA"/>
    <property type="match status" value="1"/>
</dbReference>
<dbReference type="EMBL" id="AM942444">
    <property type="protein sequence ID" value="CAQ05030.1"/>
    <property type="molecule type" value="Genomic_DNA"/>
</dbReference>
<evidence type="ECO:0000256" key="1">
    <source>
        <dbReference type="SAM" id="MobiDB-lite"/>
    </source>
</evidence>